<keyword evidence="5" id="KW-1185">Reference proteome</keyword>
<evidence type="ECO:0000313" key="4">
    <source>
        <dbReference type="EMBL" id="MBS9719823.1"/>
    </source>
</evidence>
<evidence type="ECO:0000259" key="2">
    <source>
        <dbReference type="Pfam" id="PF09977"/>
    </source>
</evidence>
<keyword evidence="1" id="KW-0812">Transmembrane</keyword>
<reference evidence="4 5" key="1">
    <citation type="submission" date="2021-03" db="EMBL/GenBank/DDBJ databases">
        <title>Tianweitania aestuarii sp. nov., isolated from a tidal flat.</title>
        <authorList>
            <person name="Park S."/>
            <person name="Yoon J.-H."/>
        </authorList>
    </citation>
    <scope>NUCLEOTIDE SEQUENCE [LARGE SCALE GENOMIC DNA]</scope>
    <source>
        <strain evidence="4 5">BSSL-BM11</strain>
    </source>
</reference>
<evidence type="ECO:0008006" key="6">
    <source>
        <dbReference type="Google" id="ProtNLM"/>
    </source>
</evidence>
<accession>A0ABS5RRZ2</accession>
<dbReference type="InterPro" id="IPR018705">
    <property type="entry name" value="DUF2134_membrane"/>
</dbReference>
<protein>
    <recommendedName>
        <fullName evidence="6">Flp pilus-assembly TadG-like N-terminal domain-containing protein</fullName>
    </recommendedName>
</protein>
<dbReference type="RefSeq" id="WP_213983424.1">
    <property type="nucleotide sequence ID" value="NZ_JAFMNX010000001.1"/>
</dbReference>
<dbReference type="Pfam" id="PF13400">
    <property type="entry name" value="Tad"/>
    <property type="match status" value="1"/>
</dbReference>
<organism evidence="4 5">
    <name type="scientific">Tianweitania aestuarii</name>
    <dbReference type="NCBI Taxonomy" id="2814886"/>
    <lineage>
        <taxon>Bacteria</taxon>
        <taxon>Pseudomonadati</taxon>
        <taxon>Pseudomonadota</taxon>
        <taxon>Alphaproteobacteria</taxon>
        <taxon>Hyphomicrobiales</taxon>
        <taxon>Phyllobacteriaceae</taxon>
        <taxon>Tianweitania</taxon>
    </lineage>
</organism>
<feature type="domain" description="DUF2134" evidence="2">
    <location>
        <begin position="70"/>
        <end position="138"/>
    </location>
</feature>
<name>A0ABS5RRZ2_9HYPH</name>
<dbReference type="Pfam" id="PF09977">
    <property type="entry name" value="Tad_C"/>
    <property type="match status" value="1"/>
</dbReference>
<evidence type="ECO:0000313" key="5">
    <source>
        <dbReference type="Proteomes" id="UP001297272"/>
    </source>
</evidence>
<keyword evidence="1" id="KW-0472">Membrane</keyword>
<gene>
    <name evidence="4" type="ORF">JYU29_03875</name>
</gene>
<evidence type="ECO:0000259" key="3">
    <source>
        <dbReference type="Pfam" id="PF13400"/>
    </source>
</evidence>
<keyword evidence="1" id="KW-1133">Transmembrane helix</keyword>
<evidence type="ECO:0000256" key="1">
    <source>
        <dbReference type="SAM" id="Phobius"/>
    </source>
</evidence>
<feature type="domain" description="Putative Flp pilus-assembly TadG-like N-terminal" evidence="3">
    <location>
        <begin position="13"/>
        <end position="59"/>
    </location>
</feature>
<dbReference type="InterPro" id="IPR028087">
    <property type="entry name" value="Tad_N"/>
</dbReference>
<sequence length="584" mass="60186">MSRLGAFKRNQDGNFSTLTAIVFPVLLLGVGLTLNAGTLFLQKRNQQAVTDLAAITAAAHLAKSGEAAMMTFADNGITGMSLATSSVGAVDTLKVEPGHYDLLASKPLEQRFSPGTVAINAVRVSAHKEGEIYFPTPVLNDTVIGTSAVALIEPEASFSIGSRLADVDSTASPVINSVLGALLGTSLKLDFNGYRTLLNTEIDAFSFMDALAGDLKLTAGTYQQVLDSSASVGTILKAAAKVPGLSADAKTALSAIATALPAKTPALPLSKLISLDKAASNKIGTRPVHPGAYKAPEVRLLSLINAAAALSNGKNQVAVNTGLDILGLSKVTADIAIGEPPQSSAYLTMSKVGAFVYTAQTRVRIVATVGLLPNIPLLPLPTTEITVPLLLDIGSARGELTAVSCRNNDVTTASVSIAARPAVAQMYIADVRTPSEIKDFTHLPTLNDATLVTVGTTGILGDLVSLKVTAGKGSGVTAAISNVRDTPLTFNALAIEGHTIKTASTQNAADTLTASLLKNLALNVELKPFKAGVDVSAVVRPTLANAVKSLDTLLDTILASLGVKLGSVDVWINGVNCSQPVLVQ</sequence>
<feature type="transmembrane region" description="Helical" evidence="1">
    <location>
        <begin position="21"/>
        <end position="41"/>
    </location>
</feature>
<dbReference type="Proteomes" id="UP001297272">
    <property type="component" value="Unassembled WGS sequence"/>
</dbReference>
<comment type="caution">
    <text evidence="4">The sequence shown here is derived from an EMBL/GenBank/DDBJ whole genome shotgun (WGS) entry which is preliminary data.</text>
</comment>
<proteinExistence type="predicted"/>
<dbReference type="EMBL" id="JAFMNX010000001">
    <property type="protein sequence ID" value="MBS9719823.1"/>
    <property type="molecule type" value="Genomic_DNA"/>
</dbReference>